<evidence type="ECO:0000313" key="4">
    <source>
        <dbReference type="EMBL" id="KAG8202086.1"/>
    </source>
</evidence>
<evidence type="ECO:0008006" key="6">
    <source>
        <dbReference type="Google" id="ProtNLM"/>
    </source>
</evidence>
<gene>
    <name evidence="4" type="ORF">JTE90_010448</name>
</gene>
<dbReference type="SUPFAM" id="SSF50978">
    <property type="entry name" value="WD40 repeat-like"/>
    <property type="match status" value="2"/>
</dbReference>
<evidence type="ECO:0000256" key="1">
    <source>
        <dbReference type="ARBA" id="ARBA00022574"/>
    </source>
</evidence>
<dbReference type="PROSITE" id="PS50294">
    <property type="entry name" value="WD_REPEATS_REGION"/>
    <property type="match status" value="3"/>
</dbReference>
<dbReference type="SMART" id="SM00320">
    <property type="entry name" value="WD40"/>
    <property type="match status" value="12"/>
</dbReference>
<comment type="caution">
    <text evidence="4">The sequence shown here is derived from an EMBL/GenBank/DDBJ whole genome shotgun (WGS) entry which is preliminary data.</text>
</comment>
<dbReference type="Gene3D" id="2.130.10.10">
    <property type="entry name" value="YVTN repeat-like/Quinoprotein amine dehydrogenase"/>
    <property type="match status" value="3"/>
</dbReference>
<dbReference type="CDD" id="cd00200">
    <property type="entry name" value="WD40"/>
    <property type="match status" value="1"/>
</dbReference>
<dbReference type="AlphaFoldDB" id="A0AAV6W2H1"/>
<evidence type="ECO:0000313" key="5">
    <source>
        <dbReference type="Proteomes" id="UP000827092"/>
    </source>
</evidence>
<protein>
    <recommendedName>
        <fullName evidence="6">WD repeat-containing protein 17</fullName>
    </recommendedName>
</protein>
<organism evidence="4 5">
    <name type="scientific">Oedothorax gibbosus</name>
    <dbReference type="NCBI Taxonomy" id="931172"/>
    <lineage>
        <taxon>Eukaryota</taxon>
        <taxon>Metazoa</taxon>
        <taxon>Ecdysozoa</taxon>
        <taxon>Arthropoda</taxon>
        <taxon>Chelicerata</taxon>
        <taxon>Arachnida</taxon>
        <taxon>Araneae</taxon>
        <taxon>Araneomorphae</taxon>
        <taxon>Entelegynae</taxon>
        <taxon>Araneoidea</taxon>
        <taxon>Linyphiidae</taxon>
        <taxon>Erigoninae</taxon>
        <taxon>Oedothorax</taxon>
    </lineage>
</organism>
<feature type="repeat" description="WD" evidence="3">
    <location>
        <begin position="597"/>
        <end position="631"/>
    </location>
</feature>
<dbReference type="InterPro" id="IPR036322">
    <property type="entry name" value="WD40_repeat_dom_sf"/>
</dbReference>
<dbReference type="InterPro" id="IPR001680">
    <property type="entry name" value="WD40_rpt"/>
</dbReference>
<feature type="repeat" description="WD" evidence="3">
    <location>
        <begin position="338"/>
        <end position="380"/>
    </location>
</feature>
<evidence type="ECO:0000256" key="2">
    <source>
        <dbReference type="ARBA" id="ARBA00022737"/>
    </source>
</evidence>
<dbReference type="InterPro" id="IPR015943">
    <property type="entry name" value="WD40/YVTN_repeat-like_dom_sf"/>
</dbReference>
<reference evidence="4 5" key="1">
    <citation type="journal article" date="2022" name="Nat. Ecol. Evol.">
        <title>A masculinizing supergene underlies an exaggerated male reproductive morph in a spider.</title>
        <authorList>
            <person name="Hendrickx F."/>
            <person name="De Corte Z."/>
            <person name="Sonet G."/>
            <person name="Van Belleghem S.M."/>
            <person name="Kostlbacher S."/>
            <person name="Vangestel C."/>
        </authorList>
    </citation>
    <scope>NUCLEOTIDE SEQUENCE [LARGE SCALE GENOMIC DNA]</scope>
    <source>
        <strain evidence="4">W744_W776</strain>
    </source>
</reference>
<dbReference type="PRINTS" id="PR00320">
    <property type="entry name" value="GPROTEINBRPT"/>
</dbReference>
<dbReference type="InterPro" id="IPR020472">
    <property type="entry name" value="WD40_PAC1"/>
</dbReference>
<accession>A0AAV6W2H1</accession>
<dbReference type="Proteomes" id="UP000827092">
    <property type="component" value="Unassembled WGS sequence"/>
</dbReference>
<dbReference type="Pfam" id="PF00400">
    <property type="entry name" value="WD40"/>
    <property type="match status" value="7"/>
</dbReference>
<dbReference type="PANTHER" id="PTHR44464">
    <property type="entry name" value="WD REPEAT-CONTAINING PROTEIN 17"/>
    <property type="match status" value="1"/>
</dbReference>
<dbReference type="PANTHER" id="PTHR44464:SF1">
    <property type="entry name" value="WD REPEAT-CONTAINING PROTEIN 17"/>
    <property type="match status" value="1"/>
</dbReference>
<feature type="repeat" description="WD" evidence="3">
    <location>
        <begin position="554"/>
        <end position="596"/>
    </location>
</feature>
<proteinExistence type="predicted"/>
<dbReference type="PROSITE" id="PS50082">
    <property type="entry name" value="WD_REPEATS_2"/>
    <property type="match status" value="5"/>
</dbReference>
<dbReference type="InterPro" id="IPR019775">
    <property type="entry name" value="WD40_repeat_CS"/>
</dbReference>
<feature type="repeat" description="WD" evidence="3">
    <location>
        <begin position="55"/>
        <end position="97"/>
    </location>
</feature>
<dbReference type="EMBL" id="JAFNEN010000001">
    <property type="protein sequence ID" value="KAG8202086.1"/>
    <property type="molecule type" value="Genomic_DNA"/>
</dbReference>
<feature type="repeat" description="WD" evidence="3">
    <location>
        <begin position="511"/>
        <end position="553"/>
    </location>
</feature>
<evidence type="ECO:0000256" key="3">
    <source>
        <dbReference type="PROSITE-ProRule" id="PRU00221"/>
    </source>
</evidence>
<dbReference type="PROSITE" id="PS00678">
    <property type="entry name" value="WD_REPEATS_1"/>
    <property type="match status" value="2"/>
</dbReference>
<keyword evidence="2" id="KW-0677">Repeat</keyword>
<name>A0AAV6W2H1_9ARAC</name>
<keyword evidence="5" id="KW-1185">Reference proteome</keyword>
<keyword evidence="1 3" id="KW-0853">WD repeat</keyword>
<sequence>MTLVRQIGLISAGCQPWNLNVIDSTGSRFAYAATLAIYIYEWDPEGNQFYLHSIMSEHKKTISAIAWHLQDKDILASCSTDFKICVWHVTKRKLLACLTTPQALPALMAWFPSDQDCLAYCDGKGPLYLWKYTEKNSQYPLKEIASASSSVTQISWHKSATGRFAMGHADGTVSLYLQGKKPQTHVKLGGGSDPGSISWLLWDPFSQNYLLICTANGRLQLIDATTGVASVITTYSLPSKAVTIKCAAWLTEAPGAFVTGDGEAGVLRVWTVSNEKPQETYRLKQSGFKGLCVLPSDTDTTTEPGQHMKFKSRIACLFFDGGVGVYNLRNSSWDFLKNMGHLETIFDCQFKPDDPDLLATASFDGTVKVWNINTMEAINSSQGDASIIYSLSWAPGDINCLVAATSKNGVFIWNLKKGTTQNIDDHEKNTYVYCVAWNQKDSRKIASGGGDGMCMIHQSDGKLLQSFKHPSAVYGCDWNPNNENTIATACEDGQIRIFYVGSGTDQPLKILSGHEGKVFRVKWSPLKDGILCSTSDDCSVRVWSYAKGTTIRVLEGHTNFTRGLFWSPELPNIILSGSWDSTIRVWDISDGACLDIIEDHGADVYGLACHSQRPFVLASTSRDSTVRLWSMLPLVSSIYIKILISHPLNEVFSPSANQDVGDLDESFGLYGSQSKSVKDILSKSENKYTLEIWQAVSALFCPPTGRENLWNLLSVLNKLEIDYAQYKNGIVHKSHVVKLIKAKALEKELANVSFFGCGVNSCGKKENIQKAAECYLLVGNLKKYCELKVQLGEWCEAIALAPGVSLCYWKELTNRWLALLKEDNSELLAPFSIAVNKSDELTQHFIKLNVLEKAHVISIATSEGLMPCDSASQGQSLSNKNINATNYDNLIFESVQRLAEIEMIAGCPIKAACWFLSNDNVSEAINCLLRGNELELAASLCLSIGIKSNSLKMAVIYMSWRCVRRQEWDLAIDILNLCPGTELEKISICINCELSETERNDLHRKANLPSVVECEKIADIEYQNQGAVLKMIQYYLLSKNLKKGFDIGLKFVKNALSETNWNLEQLWKLLYVMSCVNSHLLQDISFDRSRFELQVYGAYFGALVAIRQGFNPIVVPLFSCAINLIRKVHNPNLSISEEIVSSEMHSWVVSSSDSGNTESDRKIYKELMVKVLEDPPFGDTGTTIVNGSNLPRHSDHHRCYVRNSAIRGPVYFLEDLKSTISLNDALMWAKVNRFSPLKTGFTINPF</sequence>